<feature type="domain" description="FAS1-like dehydratase" evidence="1">
    <location>
        <begin position="9"/>
        <end position="133"/>
    </location>
</feature>
<dbReference type="SUPFAM" id="SSF54637">
    <property type="entry name" value="Thioesterase/thiol ester dehydrase-isomerase"/>
    <property type="match status" value="1"/>
</dbReference>
<dbReference type="Proteomes" id="UP001501470">
    <property type="component" value="Unassembled WGS sequence"/>
</dbReference>
<dbReference type="InterPro" id="IPR039569">
    <property type="entry name" value="FAS1-like_DH_region"/>
</dbReference>
<protein>
    <recommendedName>
        <fullName evidence="1">FAS1-like dehydratase domain-containing protein</fullName>
    </recommendedName>
</protein>
<dbReference type="InterPro" id="IPR029069">
    <property type="entry name" value="HotDog_dom_sf"/>
</dbReference>
<name>A0ABN2CWL3_9ACTN</name>
<dbReference type="EMBL" id="BAAAQD010000036">
    <property type="protein sequence ID" value="GAA1565868.1"/>
    <property type="molecule type" value="Genomic_DNA"/>
</dbReference>
<gene>
    <name evidence="2" type="ORF">GCM10009827_104450</name>
</gene>
<dbReference type="Gene3D" id="3.10.129.10">
    <property type="entry name" value="Hotdog Thioesterase"/>
    <property type="match status" value="1"/>
</dbReference>
<organism evidence="2 3">
    <name type="scientific">Dactylosporangium maewongense</name>
    <dbReference type="NCBI Taxonomy" id="634393"/>
    <lineage>
        <taxon>Bacteria</taxon>
        <taxon>Bacillati</taxon>
        <taxon>Actinomycetota</taxon>
        <taxon>Actinomycetes</taxon>
        <taxon>Micromonosporales</taxon>
        <taxon>Micromonosporaceae</taxon>
        <taxon>Dactylosporangium</taxon>
    </lineage>
</organism>
<keyword evidence="3" id="KW-1185">Reference proteome</keyword>
<proteinExistence type="predicted"/>
<evidence type="ECO:0000259" key="1">
    <source>
        <dbReference type="Pfam" id="PF13452"/>
    </source>
</evidence>
<accession>A0ABN2CWL3</accession>
<dbReference type="Pfam" id="PF13452">
    <property type="entry name" value="FAS1_DH_region"/>
    <property type="match status" value="1"/>
</dbReference>
<evidence type="ECO:0000313" key="2">
    <source>
        <dbReference type="EMBL" id="GAA1565868.1"/>
    </source>
</evidence>
<reference evidence="2 3" key="1">
    <citation type="journal article" date="2019" name="Int. J. Syst. Evol. Microbiol.">
        <title>The Global Catalogue of Microorganisms (GCM) 10K type strain sequencing project: providing services to taxonomists for standard genome sequencing and annotation.</title>
        <authorList>
            <consortium name="The Broad Institute Genomics Platform"/>
            <consortium name="The Broad Institute Genome Sequencing Center for Infectious Disease"/>
            <person name="Wu L."/>
            <person name="Ma J."/>
        </authorList>
    </citation>
    <scope>NUCLEOTIDE SEQUENCE [LARGE SCALE GENOMIC DNA]</scope>
    <source>
        <strain evidence="2 3">JCM 15933</strain>
    </source>
</reference>
<comment type="caution">
    <text evidence="2">The sequence shown here is derived from an EMBL/GenBank/DDBJ whole genome shotgun (WGS) entry which is preliminary data.</text>
</comment>
<evidence type="ECO:0000313" key="3">
    <source>
        <dbReference type="Proteomes" id="UP001501470"/>
    </source>
</evidence>
<sequence length="152" mass="16434">MGQMSKFEGRSGAEFTMTVERGKIREFAAAVGSEHPLYSGDDPISPPTFLASSAFWTTDASSPWGDEPPDLSRVLHGGQQYVFHGPPPRAGTALHGRQRIDRVYSKQGRRGGMLEFADIVTEFRDADGRLVAEARATLVVTEQAPTASAPAE</sequence>